<accession>A0ACC8X8L3</accession>
<name>A0ACC8X8L3_9FIRM</name>
<reference evidence="1" key="1">
    <citation type="submission" date="2016-08" db="EMBL/GenBank/DDBJ databases">
        <authorList>
            <person name="Ngugi D.K."/>
            <person name="Miyake S."/>
            <person name="Stingl U."/>
        </authorList>
    </citation>
    <scope>NUCLEOTIDE SEQUENCE</scope>
    <source>
        <strain evidence="1">SCG-B11WGA-EpuloA1</strain>
    </source>
</reference>
<sequence>MNYAHRGYKKEYPENTLLAIRKAIVSGADGIEVDVHLSKDGEVVVIHDEDVNRTFEGIGLIKDYTLEELKEFKNRDEREDEDCSIPTLQEVFNIIKPYKLPILIELKTDMIQYEGIEEAVINLIKQNDYVEDSAVISFNWDTIKRCKEIDPNIRLGLSSHDQFKLNIFNKAKEIGVQMLTLNYDILSPDIMGTLRDLDYEINVYTVNRKHDMKKMIEYEVHRVITDDPELLANLLKE</sequence>
<evidence type="ECO:0000313" key="2">
    <source>
        <dbReference type="Proteomes" id="UP000188605"/>
    </source>
</evidence>
<comment type="caution">
    <text evidence="1">The sequence shown here is derived from an EMBL/GenBank/DDBJ whole genome shotgun (WGS) entry which is preliminary data.</text>
</comment>
<keyword evidence="2" id="KW-1185">Reference proteome</keyword>
<gene>
    <name evidence="1" type="ORF">AN396_11130</name>
</gene>
<evidence type="ECO:0000313" key="1">
    <source>
        <dbReference type="EMBL" id="ONI38255.1"/>
    </source>
</evidence>
<proteinExistence type="predicted"/>
<protein>
    <submittedName>
        <fullName evidence="1">Uncharacterized protein</fullName>
    </submittedName>
</protein>
<organism evidence="1 2">
    <name type="scientific">Candidatus Epulonipiscium fishelsonii</name>
    <dbReference type="NCBI Taxonomy" id="77094"/>
    <lineage>
        <taxon>Bacteria</taxon>
        <taxon>Bacillati</taxon>
        <taxon>Bacillota</taxon>
        <taxon>Clostridia</taxon>
        <taxon>Lachnospirales</taxon>
        <taxon>Lachnospiraceae</taxon>
        <taxon>Candidatus Epulonipiscium</taxon>
    </lineage>
</organism>
<dbReference type="EMBL" id="LJDB01000091">
    <property type="protein sequence ID" value="ONI38255.1"/>
    <property type="molecule type" value="Genomic_DNA"/>
</dbReference>
<dbReference type="Proteomes" id="UP000188605">
    <property type="component" value="Unassembled WGS sequence"/>
</dbReference>